<keyword evidence="3" id="KW-1185">Reference proteome</keyword>
<dbReference type="Proteomes" id="UP000236664">
    <property type="component" value="Unassembled WGS sequence"/>
</dbReference>
<feature type="region of interest" description="Disordered" evidence="1">
    <location>
        <begin position="15"/>
        <end position="37"/>
    </location>
</feature>
<accession>A0A2K0VVI6</accession>
<gene>
    <name evidence="2" type="ORF">FNYG_12667</name>
</gene>
<sequence length="280" mass="31082">MRPMEVTVVQTLATGTPKLVDQGEKENKAADPENEGQRRALVLSCRAPGRSTHASELCRPVSRTIFQAVGDSTNVIFIRPGSFRALKTELESHPKGFFTAIHLDMLLIHKRPRKSEPGTHRIYFQFVNQGKSEVIEEDLKAVDKVAALLLLHGVQDVVIAPCPHARSAVETAATVLLSNGIRTVVTLAYHITESDVEVFTRSLYIGYNHEKLPLEEAARAARRHLRGIEGDEKPIYDFVVLTYVNPEWLPSTSLSVDDKLSCKSRAILTLCMGENMTLSI</sequence>
<reference evidence="2 3" key="1">
    <citation type="submission" date="2017-06" db="EMBL/GenBank/DDBJ databases">
        <title>Genome of Fusarium nygamai isolate CS10214.</title>
        <authorList>
            <person name="Gardiner D.M."/>
            <person name="Obanor F."/>
            <person name="Kazan K."/>
        </authorList>
    </citation>
    <scope>NUCLEOTIDE SEQUENCE [LARGE SCALE GENOMIC DNA]</scope>
    <source>
        <strain evidence="2 3">CS10214</strain>
    </source>
</reference>
<feature type="compositionally biased region" description="Basic and acidic residues" evidence="1">
    <location>
        <begin position="21"/>
        <end position="37"/>
    </location>
</feature>
<evidence type="ECO:0000313" key="3">
    <source>
        <dbReference type="Proteomes" id="UP000236664"/>
    </source>
</evidence>
<comment type="caution">
    <text evidence="2">The sequence shown here is derived from an EMBL/GenBank/DDBJ whole genome shotgun (WGS) entry which is preliminary data.</text>
</comment>
<name>A0A2K0VVI6_GIBNY</name>
<evidence type="ECO:0000256" key="1">
    <source>
        <dbReference type="SAM" id="MobiDB-lite"/>
    </source>
</evidence>
<proteinExistence type="predicted"/>
<dbReference type="OrthoDB" id="5301473at2759"/>
<dbReference type="STRING" id="42673.A0A2K0VVI6"/>
<dbReference type="AlphaFoldDB" id="A0A2K0VVI6"/>
<evidence type="ECO:0000313" key="2">
    <source>
        <dbReference type="EMBL" id="PNP74039.1"/>
    </source>
</evidence>
<organism evidence="2 3">
    <name type="scientific">Gibberella nygamai</name>
    <name type="common">Bean root rot disease fungus</name>
    <name type="synonym">Fusarium nygamai</name>
    <dbReference type="NCBI Taxonomy" id="42673"/>
    <lineage>
        <taxon>Eukaryota</taxon>
        <taxon>Fungi</taxon>
        <taxon>Dikarya</taxon>
        <taxon>Ascomycota</taxon>
        <taxon>Pezizomycotina</taxon>
        <taxon>Sordariomycetes</taxon>
        <taxon>Hypocreomycetidae</taxon>
        <taxon>Hypocreales</taxon>
        <taxon>Nectriaceae</taxon>
        <taxon>Fusarium</taxon>
        <taxon>Fusarium fujikuroi species complex</taxon>
    </lineage>
</organism>
<protein>
    <submittedName>
        <fullName evidence="2">Uncharacterized protein</fullName>
    </submittedName>
</protein>
<dbReference type="EMBL" id="MTQA01000225">
    <property type="protein sequence ID" value="PNP74039.1"/>
    <property type="molecule type" value="Genomic_DNA"/>
</dbReference>